<keyword evidence="17" id="KW-1185">Reference proteome</keyword>
<evidence type="ECO:0000256" key="6">
    <source>
        <dbReference type="ARBA" id="ARBA00022989"/>
    </source>
</evidence>
<dbReference type="GO" id="GO:0007165">
    <property type="term" value="P:signal transduction"/>
    <property type="evidence" value="ECO:0007669"/>
    <property type="project" value="UniProtKB-KW"/>
</dbReference>
<evidence type="ECO:0000313" key="18">
    <source>
        <dbReference type="Proteomes" id="UP000254626"/>
    </source>
</evidence>
<evidence type="ECO:0000313" key="15">
    <source>
        <dbReference type="EMBL" id="AMF92469.1"/>
    </source>
</evidence>
<dbReference type="GeneID" id="29383825"/>
<evidence type="ECO:0000256" key="3">
    <source>
        <dbReference type="ARBA" id="ARBA00022481"/>
    </source>
</evidence>
<dbReference type="PANTHER" id="PTHR32089">
    <property type="entry name" value="METHYL-ACCEPTING CHEMOTAXIS PROTEIN MCPB"/>
    <property type="match status" value="1"/>
</dbReference>
<dbReference type="RefSeq" id="WP_061055569.1">
    <property type="nucleotide sequence ID" value="NZ_CABLBX010000021.1"/>
</dbReference>
<dbReference type="EMBL" id="UHIP01000002">
    <property type="protein sequence ID" value="SUQ27317.1"/>
    <property type="molecule type" value="Genomic_DNA"/>
</dbReference>
<protein>
    <submittedName>
        <fullName evidence="16">Methyl-accepting chemotaxis protein</fullName>
    </submittedName>
</protein>
<feature type="domain" description="HAMP" evidence="13">
    <location>
        <begin position="255"/>
        <end position="308"/>
    </location>
</feature>
<dbReference type="InterPro" id="IPR004102">
    <property type="entry name" value="Poly(ADP-ribose)pol_reg_dom"/>
</dbReference>
<dbReference type="SUPFAM" id="SSF58104">
    <property type="entry name" value="Methyl-accepting chemotaxis protein (MCP) signaling domain"/>
    <property type="match status" value="1"/>
</dbReference>
<evidence type="ECO:0000256" key="1">
    <source>
        <dbReference type="ARBA" id="ARBA00004651"/>
    </source>
</evidence>
<evidence type="ECO:0000256" key="2">
    <source>
        <dbReference type="ARBA" id="ARBA00022475"/>
    </source>
</evidence>
<feature type="domain" description="Methyl-accepting transducer" evidence="12">
    <location>
        <begin position="313"/>
        <end position="549"/>
    </location>
</feature>
<dbReference type="PROSITE" id="PS51060">
    <property type="entry name" value="PARP_ALPHA_HD"/>
    <property type="match status" value="1"/>
</dbReference>
<evidence type="ECO:0000313" key="16">
    <source>
        <dbReference type="EMBL" id="SUQ27317.1"/>
    </source>
</evidence>
<evidence type="ECO:0000259" key="12">
    <source>
        <dbReference type="PROSITE" id="PS50111"/>
    </source>
</evidence>
<dbReference type="GO" id="GO:0005886">
    <property type="term" value="C:plasma membrane"/>
    <property type="evidence" value="ECO:0007669"/>
    <property type="project" value="UniProtKB-SubCell"/>
</dbReference>
<dbReference type="PROSITE" id="PS50111">
    <property type="entry name" value="CHEMOTAXIS_TRANSDUC_2"/>
    <property type="match status" value="1"/>
</dbReference>
<evidence type="ECO:0000313" key="17">
    <source>
        <dbReference type="Proteomes" id="UP000057088"/>
    </source>
</evidence>
<sequence length="586" mass="64296">MNIKQKLYLLGFIAVMGIISLVITTTHFARQTNELSSAIGLVEKLEIRLLNLRRNEKDFLLRKDAKYLDTFKQNSELFLSMESQLSTILTNHNLASSAALKADLLKYKQGFEQLVGAYQVLGLSDGDALLAKYHALLAQAENGADAETLLALANFDEAVKAGKMLDMPVLSQYSALVQAARGVIEQEKLIGLAYNEGYLGNTRSLSHNVEEQFKTFSETLTAEVSKMRSELDVIKQIVTVIVVIVILGFIWQISRSINLQVQRLLQVMQNIASTNNVGLRTDLQGRDELTSIGTYFNQLLDKFEHLISGSQAKSHQLTSSTTSMHNELEEVINQFHVQADHTTMMATSVQEMVATIGEISESTNVAVEGVQQAVRNAENGRSVVESTLKNIDQLSTTLQSSQQSIASLNDHVEKIGGAVTIIQSIAEQTNLLALNAAIEAARAGEQGRGFAVVADEVRSLATRTHQSTEEITKVVSAIQAQMSLVISDIDQCNSQGQETLHASHQLDESLRQIITDMSTIQANSERIASAIEEQGIVMNQVSGSIAELNTISENNMHSAQEVLSEVDSVSQQARQMDEAVSEFQTR</sequence>
<dbReference type="GO" id="GO:0006935">
    <property type="term" value="P:chemotaxis"/>
    <property type="evidence" value="ECO:0007669"/>
    <property type="project" value="UniProtKB-KW"/>
</dbReference>
<comment type="similarity">
    <text evidence="9">Belongs to the methyl-accepting chemotaxis (MCP) protein family.</text>
</comment>
<evidence type="ECO:0000259" key="14">
    <source>
        <dbReference type="PROSITE" id="PS51060"/>
    </source>
</evidence>
<dbReference type="PANTHER" id="PTHR32089:SF39">
    <property type="entry name" value="METHYL-ACCEPTING CHEMOTAXIS PROTEIN HLYB"/>
    <property type="match status" value="1"/>
</dbReference>
<keyword evidence="6 11" id="KW-1133">Transmembrane helix</keyword>
<keyword evidence="8 10" id="KW-0807">Transducer</keyword>
<keyword evidence="4" id="KW-0145">Chemotaxis</keyword>
<feature type="transmembrane region" description="Helical" evidence="11">
    <location>
        <begin position="7"/>
        <end position="29"/>
    </location>
</feature>
<reference evidence="16 18" key="3">
    <citation type="submission" date="2018-06" db="EMBL/GenBank/DDBJ databases">
        <authorList>
            <consortium name="Pathogen Informatics"/>
            <person name="Doyle S."/>
        </authorList>
    </citation>
    <scope>NUCLEOTIDE SEQUENCE [LARGE SCALE GENOMIC DNA]</scope>
    <source>
        <strain evidence="16 18">NCTC11327</strain>
    </source>
</reference>
<evidence type="ECO:0000256" key="8">
    <source>
        <dbReference type="ARBA" id="ARBA00023224"/>
    </source>
</evidence>
<gene>
    <name evidence="16" type="primary">mcp2_1</name>
    <name evidence="15" type="ORF">AL536_03030</name>
    <name evidence="16" type="ORF">NCTC11327_04191</name>
</gene>
<dbReference type="Pfam" id="PF00672">
    <property type="entry name" value="HAMP"/>
    <property type="match status" value="1"/>
</dbReference>
<evidence type="ECO:0000256" key="9">
    <source>
        <dbReference type="ARBA" id="ARBA00029447"/>
    </source>
</evidence>
<evidence type="ECO:0000259" key="13">
    <source>
        <dbReference type="PROSITE" id="PS50885"/>
    </source>
</evidence>
<keyword evidence="5 11" id="KW-0812">Transmembrane</keyword>
<dbReference type="EMBL" id="CP014034">
    <property type="protein sequence ID" value="AMF92469.1"/>
    <property type="molecule type" value="Genomic_DNA"/>
</dbReference>
<reference evidence="17" key="1">
    <citation type="submission" date="2015-12" db="EMBL/GenBank/DDBJ databases">
        <title>FDA dAtabase for Regulatory Grade micrObial Sequences (FDA-ARGOS): Supporting development and validation of Infectious Disease Dx tests.</title>
        <authorList>
            <person name="Hoffmann M."/>
            <person name="Allard M."/>
            <person name="Evans P."/>
            <person name="Brown E."/>
            <person name="Tallon L.J."/>
            <person name="Sadzewicz L."/>
            <person name="Sengamalay N."/>
            <person name="Ott S."/>
            <person name="Godinez A."/>
            <person name="Nagaraj S."/>
            <person name="Vyas G."/>
            <person name="Aluvathingal J."/>
            <person name="Nadendla S."/>
            <person name="Geyer C."/>
            <person name="Sichtig H."/>
        </authorList>
    </citation>
    <scope>NUCLEOTIDE SEQUENCE [LARGE SCALE GENOMIC DNA]</scope>
    <source>
        <strain evidence="17">ATCC 33809</strain>
    </source>
</reference>
<feature type="domain" description="PARP alpha-helical" evidence="14">
    <location>
        <begin position="507"/>
        <end position="586"/>
    </location>
</feature>
<dbReference type="AlphaFoldDB" id="A0AAX2LVX7"/>
<evidence type="ECO:0000256" key="4">
    <source>
        <dbReference type="ARBA" id="ARBA00022500"/>
    </source>
</evidence>
<dbReference type="InterPro" id="IPR003660">
    <property type="entry name" value="HAMP_dom"/>
</dbReference>
<evidence type="ECO:0000256" key="10">
    <source>
        <dbReference type="PROSITE-ProRule" id="PRU00284"/>
    </source>
</evidence>
<keyword evidence="7 11" id="KW-0472">Membrane</keyword>
<dbReference type="PROSITE" id="PS50885">
    <property type="entry name" value="HAMP"/>
    <property type="match status" value="1"/>
</dbReference>
<dbReference type="Pfam" id="PF00015">
    <property type="entry name" value="MCPsignal"/>
    <property type="match status" value="1"/>
</dbReference>
<dbReference type="Proteomes" id="UP000254626">
    <property type="component" value="Unassembled WGS sequence"/>
</dbReference>
<evidence type="ECO:0000256" key="5">
    <source>
        <dbReference type="ARBA" id="ARBA00022692"/>
    </source>
</evidence>
<name>A0AAX2LVX7_VIBFL</name>
<dbReference type="InterPro" id="IPR004089">
    <property type="entry name" value="MCPsignal_dom"/>
</dbReference>
<keyword evidence="2" id="KW-1003">Cell membrane</keyword>
<accession>A0AAX2LVX7</accession>
<organism evidence="16 18">
    <name type="scientific">Vibrio fluvialis</name>
    <dbReference type="NCBI Taxonomy" id="676"/>
    <lineage>
        <taxon>Bacteria</taxon>
        <taxon>Pseudomonadati</taxon>
        <taxon>Pseudomonadota</taxon>
        <taxon>Gammaproteobacteria</taxon>
        <taxon>Vibrionales</taxon>
        <taxon>Vibrionaceae</taxon>
        <taxon>Vibrio</taxon>
    </lineage>
</organism>
<dbReference type="KEGG" id="vfl:AL536_03030"/>
<dbReference type="Gene3D" id="1.10.287.950">
    <property type="entry name" value="Methyl-accepting chemotaxis protein"/>
    <property type="match status" value="1"/>
</dbReference>
<comment type="subcellular location">
    <subcellularLocation>
        <location evidence="1">Cell membrane</location>
        <topology evidence="1">Multi-pass membrane protein</topology>
    </subcellularLocation>
</comment>
<evidence type="ECO:0000256" key="11">
    <source>
        <dbReference type="SAM" id="Phobius"/>
    </source>
</evidence>
<dbReference type="SMART" id="SM00283">
    <property type="entry name" value="MA"/>
    <property type="match status" value="1"/>
</dbReference>
<dbReference type="GO" id="GO:0003950">
    <property type="term" value="F:NAD+ poly-ADP-ribosyltransferase activity"/>
    <property type="evidence" value="ECO:0007669"/>
    <property type="project" value="InterPro"/>
</dbReference>
<proteinExistence type="inferred from homology"/>
<dbReference type="CDD" id="cd11386">
    <property type="entry name" value="MCP_signal"/>
    <property type="match status" value="1"/>
</dbReference>
<keyword evidence="3" id="KW-0488">Methylation</keyword>
<dbReference type="FunFam" id="1.10.287.950:FF:000001">
    <property type="entry name" value="Methyl-accepting chemotaxis sensory transducer"/>
    <property type="match status" value="1"/>
</dbReference>
<reference evidence="15" key="2">
    <citation type="submission" date="2018-01" db="EMBL/GenBank/DDBJ databases">
        <title>FDA dAtabase for Regulatory Grade micrObial Sequences (FDA-ARGOS): Supporting development and validation of Infectious Disease Dx tests.</title>
        <authorList>
            <person name="Hoffmann M."/>
            <person name="Allard M."/>
            <person name="Evans P."/>
            <person name="Brown E."/>
            <person name="Tallon L."/>
            <person name="Sadzewicz L."/>
            <person name="Sengamalay N."/>
            <person name="Ott S."/>
            <person name="Godinez A."/>
            <person name="Nagaraj S."/>
            <person name="Vyas G."/>
            <person name="Aluvathingal J."/>
            <person name="Nadendla S."/>
            <person name="Geyer C."/>
            <person name="Sichtig H."/>
        </authorList>
    </citation>
    <scope>NUCLEOTIDE SEQUENCE</scope>
    <source>
        <strain evidence="15">ATCC 33809</strain>
    </source>
</reference>
<dbReference type="Proteomes" id="UP000057088">
    <property type="component" value="Chromosome 1"/>
</dbReference>
<evidence type="ECO:0000256" key="7">
    <source>
        <dbReference type="ARBA" id="ARBA00023136"/>
    </source>
</evidence>